<dbReference type="InterPro" id="IPR023214">
    <property type="entry name" value="HAD_sf"/>
</dbReference>
<evidence type="ECO:0000313" key="1">
    <source>
        <dbReference type="EMBL" id="MBD3324539.1"/>
    </source>
</evidence>
<dbReference type="Gene3D" id="3.30.1240.10">
    <property type="match status" value="1"/>
</dbReference>
<dbReference type="NCBIfam" id="TIGR01484">
    <property type="entry name" value="HAD-SF-IIB"/>
    <property type="match status" value="1"/>
</dbReference>
<name>A0A9D5Q578_9BACT</name>
<dbReference type="GO" id="GO:0005829">
    <property type="term" value="C:cytosol"/>
    <property type="evidence" value="ECO:0007669"/>
    <property type="project" value="TreeGrafter"/>
</dbReference>
<dbReference type="Proteomes" id="UP000649604">
    <property type="component" value="Unassembled WGS sequence"/>
</dbReference>
<dbReference type="Pfam" id="PF08282">
    <property type="entry name" value="Hydrolase_3"/>
    <property type="match status" value="1"/>
</dbReference>
<dbReference type="AlphaFoldDB" id="A0A9D5Q578"/>
<dbReference type="PANTHER" id="PTHR10000:SF8">
    <property type="entry name" value="HAD SUPERFAMILY HYDROLASE-LIKE, TYPE 3"/>
    <property type="match status" value="1"/>
</dbReference>
<dbReference type="GO" id="GO:0016791">
    <property type="term" value="F:phosphatase activity"/>
    <property type="evidence" value="ECO:0007669"/>
    <property type="project" value="TreeGrafter"/>
</dbReference>
<keyword evidence="1" id="KW-0378">Hydrolase</keyword>
<organism evidence="1 2">
    <name type="scientific">candidate division KSB3 bacterium</name>
    <dbReference type="NCBI Taxonomy" id="2044937"/>
    <lineage>
        <taxon>Bacteria</taxon>
        <taxon>candidate division KSB3</taxon>
    </lineage>
</organism>
<gene>
    <name evidence="1" type="ORF">GF339_08135</name>
</gene>
<protein>
    <submittedName>
        <fullName evidence="1">HAD-IIB family hydrolase</fullName>
    </submittedName>
</protein>
<sequence length="291" mass="32783">MVFKQVNTLDALPPFPSQRMIVTDLDGTLLHSERVLSAANRATLEALGDQGILRVIATGRSLYSARKVLSPSFPIDYLIFSSGAGIIDWPTQHMLVAHSLSAEEVTQASHALIQHELDFMLHHPIPDNHYFSYRTTGRENPDFFRRYELYRPFGAPLETSQPPVQPACQFVAISPKHPDALRKYDALKAHLQTLKVIRTTSPIDGESLWIEIFPTTVSKALASEWLARKYHIDRSKIFALGNDYNDLDLLQWAGKSAVVKNAPAELQAIYWTVTTNDDDGFSEAVRLWLNK</sequence>
<proteinExistence type="predicted"/>
<accession>A0A9D5Q578</accession>
<dbReference type="InterPro" id="IPR006379">
    <property type="entry name" value="HAD-SF_hydro_IIB"/>
</dbReference>
<dbReference type="EMBL" id="WJJP01000254">
    <property type="protein sequence ID" value="MBD3324539.1"/>
    <property type="molecule type" value="Genomic_DNA"/>
</dbReference>
<dbReference type="SUPFAM" id="SSF56784">
    <property type="entry name" value="HAD-like"/>
    <property type="match status" value="1"/>
</dbReference>
<comment type="caution">
    <text evidence="1">The sequence shown here is derived from an EMBL/GenBank/DDBJ whole genome shotgun (WGS) entry which is preliminary data.</text>
</comment>
<dbReference type="Gene3D" id="3.40.50.1000">
    <property type="entry name" value="HAD superfamily/HAD-like"/>
    <property type="match status" value="1"/>
</dbReference>
<evidence type="ECO:0000313" key="2">
    <source>
        <dbReference type="Proteomes" id="UP000649604"/>
    </source>
</evidence>
<dbReference type="PANTHER" id="PTHR10000">
    <property type="entry name" value="PHOSPHOSERINE PHOSPHATASE"/>
    <property type="match status" value="1"/>
</dbReference>
<dbReference type="GO" id="GO:0000287">
    <property type="term" value="F:magnesium ion binding"/>
    <property type="evidence" value="ECO:0007669"/>
    <property type="project" value="TreeGrafter"/>
</dbReference>
<reference evidence="1" key="1">
    <citation type="submission" date="2019-11" db="EMBL/GenBank/DDBJ databases">
        <title>Microbial mats filling the niche in hypersaline microbial mats.</title>
        <authorList>
            <person name="Wong H.L."/>
            <person name="Macleod F.I."/>
            <person name="White R.A. III"/>
            <person name="Burns B.P."/>
        </authorList>
    </citation>
    <scope>NUCLEOTIDE SEQUENCE</scope>
    <source>
        <strain evidence="1">Rbin_158</strain>
    </source>
</reference>
<dbReference type="InterPro" id="IPR036412">
    <property type="entry name" value="HAD-like_sf"/>
</dbReference>